<dbReference type="EMBL" id="PCTA01000026">
    <property type="protein sequence ID" value="PIP61411.1"/>
    <property type="molecule type" value="Genomic_DNA"/>
</dbReference>
<dbReference type="InterPro" id="IPR002502">
    <property type="entry name" value="Amidase_domain"/>
</dbReference>
<dbReference type="GO" id="GO:0008745">
    <property type="term" value="F:N-acetylmuramoyl-L-alanine amidase activity"/>
    <property type="evidence" value="ECO:0007669"/>
    <property type="project" value="InterPro"/>
</dbReference>
<evidence type="ECO:0000259" key="1">
    <source>
        <dbReference type="Pfam" id="PF01510"/>
    </source>
</evidence>
<evidence type="ECO:0000313" key="3">
    <source>
        <dbReference type="Proteomes" id="UP000231246"/>
    </source>
</evidence>
<proteinExistence type="predicted"/>
<evidence type="ECO:0000313" key="2">
    <source>
        <dbReference type="EMBL" id="PIP61411.1"/>
    </source>
</evidence>
<dbReference type="InterPro" id="IPR036505">
    <property type="entry name" value="Amidase/PGRP_sf"/>
</dbReference>
<sequence length="414" mass="45684">MSKKLLIFIFLITIFVYPSLILAQEYNPGTDRCSGIVGIKSERQATGDTECADALSCPEELRNKEGGCGPIISKEESFIDKAFSGICGTIGIFCRWGESGKHVQKNNLPYALHDQVKDATTQNQGTRVYSQASNPLSIINNLLGTQSNTGGLRGYFPNELLSGSSGKGALESHKDIADCSGPGGLGLPYELCNDIAYSPGEDGGDDTIPDGINPSPIITLSTEAYQIEGCPPSSERIFIDKSRYLHLEHQFRCSTPRVIVVHWSGGWSTAQDTYNELNLLKHRGDTDRNGNPIESRRSCQFAIDENETIQMLDLYSNPNTVQMGWCAGGDNNIGSFNLEISGAWFDRTLENPGSLQFKKLEAETNEAIRVTCDLIKRYNISKTEVYGHYQLQEGKSDPGINYLKMFKERVMNEC</sequence>
<name>A0A2H0BUV4_9BACT</name>
<dbReference type="Proteomes" id="UP000231246">
    <property type="component" value="Unassembled WGS sequence"/>
</dbReference>
<dbReference type="GO" id="GO:0009253">
    <property type="term" value="P:peptidoglycan catabolic process"/>
    <property type="evidence" value="ECO:0007669"/>
    <property type="project" value="InterPro"/>
</dbReference>
<reference evidence="2 3" key="1">
    <citation type="submission" date="2017-09" db="EMBL/GenBank/DDBJ databases">
        <title>Depth-based differentiation of microbial function through sediment-hosted aquifers and enrichment of novel symbionts in the deep terrestrial subsurface.</title>
        <authorList>
            <person name="Probst A.J."/>
            <person name="Ladd B."/>
            <person name="Jarett J.K."/>
            <person name="Geller-Mcgrath D.E."/>
            <person name="Sieber C.M."/>
            <person name="Emerson J.B."/>
            <person name="Anantharaman K."/>
            <person name="Thomas B.C."/>
            <person name="Malmstrom R."/>
            <person name="Stieglmeier M."/>
            <person name="Klingl A."/>
            <person name="Woyke T."/>
            <person name="Ryan C.M."/>
            <person name="Banfield J.F."/>
        </authorList>
    </citation>
    <scope>NUCLEOTIDE SEQUENCE [LARGE SCALE GENOMIC DNA]</scope>
    <source>
        <strain evidence="2">CG22_combo_CG10-13_8_21_14_all_38_20</strain>
    </source>
</reference>
<feature type="domain" description="N-acetylmuramoyl-L-alanine amidase" evidence="1">
    <location>
        <begin position="255"/>
        <end position="399"/>
    </location>
</feature>
<dbReference type="Gene3D" id="3.40.80.10">
    <property type="entry name" value="Peptidoglycan recognition protein-like"/>
    <property type="match status" value="1"/>
</dbReference>
<gene>
    <name evidence="2" type="ORF">COW99_03870</name>
</gene>
<accession>A0A2H0BUV4</accession>
<dbReference type="AlphaFoldDB" id="A0A2H0BUV4"/>
<protein>
    <recommendedName>
        <fullName evidence="1">N-acetylmuramoyl-L-alanine amidase domain-containing protein</fullName>
    </recommendedName>
</protein>
<dbReference type="Pfam" id="PF01510">
    <property type="entry name" value="Amidase_2"/>
    <property type="match status" value="1"/>
</dbReference>
<dbReference type="CDD" id="cd06583">
    <property type="entry name" value="PGRP"/>
    <property type="match status" value="1"/>
</dbReference>
<comment type="caution">
    <text evidence="2">The sequence shown here is derived from an EMBL/GenBank/DDBJ whole genome shotgun (WGS) entry which is preliminary data.</text>
</comment>
<organism evidence="2 3">
    <name type="scientific">Candidatus Roizmanbacteria bacterium CG22_combo_CG10-13_8_21_14_all_38_20</name>
    <dbReference type="NCBI Taxonomy" id="1974862"/>
    <lineage>
        <taxon>Bacteria</taxon>
        <taxon>Candidatus Roizmaniibacteriota</taxon>
    </lineage>
</organism>
<dbReference type="SUPFAM" id="SSF55846">
    <property type="entry name" value="N-acetylmuramoyl-L-alanine amidase-like"/>
    <property type="match status" value="1"/>
</dbReference>